<dbReference type="GO" id="GO:0006355">
    <property type="term" value="P:regulation of DNA-templated transcription"/>
    <property type="evidence" value="ECO:0007669"/>
    <property type="project" value="InterPro"/>
</dbReference>
<dbReference type="Pfam" id="PF17209">
    <property type="entry name" value="Hfq"/>
    <property type="match status" value="1"/>
</dbReference>
<reference evidence="1 2" key="1">
    <citation type="submission" date="2020-08" db="EMBL/GenBank/DDBJ databases">
        <title>Edaphobacter telluris sp. nov. and Acidobacterium dinghuensis sp. nov., two acidobacteria isolated from forest soil.</title>
        <authorList>
            <person name="Fu J."/>
            <person name="Qiu L."/>
        </authorList>
    </citation>
    <scope>NUCLEOTIDE SEQUENCE [LARGE SCALE GENOMIC DNA]</scope>
    <source>
        <strain evidence="1">4Y35</strain>
    </source>
</reference>
<accession>A0A7G8BQV3</accession>
<organism evidence="1 2">
    <name type="scientific">Alloacidobacterium dinghuense</name>
    <dbReference type="NCBI Taxonomy" id="2763107"/>
    <lineage>
        <taxon>Bacteria</taxon>
        <taxon>Pseudomonadati</taxon>
        <taxon>Acidobacteriota</taxon>
        <taxon>Terriglobia</taxon>
        <taxon>Terriglobales</taxon>
        <taxon>Acidobacteriaceae</taxon>
        <taxon>Alloacidobacterium</taxon>
    </lineage>
</organism>
<sequence length="78" mass="9482">MTNVRTEHESTHAEAFYFQKQAQTQTQMVFILEDGERIEGYIEWYDRNAIKVRNHTRTLIYKSSIKYLYKANENQTRF</sequence>
<dbReference type="AlphaFoldDB" id="A0A7G8BQV3"/>
<dbReference type="Proteomes" id="UP000515312">
    <property type="component" value="Chromosome"/>
</dbReference>
<dbReference type="SUPFAM" id="SSF50182">
    <property type="entry name" value="Sm-like ribonucleoproteins"/>
    <property type="match status" value="1"/>
</dbReference>
<dbReference type="Gene3D" id="2.30.30.100">
    <property type="match status" value="1"/>
</dbReference>
<proteinExistence type="predicted"/>
<dbReference type="InterPro" id="IPR010920">
    <property type="entry name" value="LSM_dom_sf"/>
</dbReference>
<dbReference type="GO" id="GO:0003723">
    <property type="term" value="F:RNA binding"/>
    <property type="evidence" value="ECO:0007669"/>
    <property type="project" value="InterPro"/>
</dbReference>
<dbReference type="KEGG" id="adin:H7849_11035"/>
<dbReference type="InterPro" id="IPR005001">
    <property type="entry name" value="Hfq"/>
</dbReference>
<protein>
    <submittedName>
        <fullName evidence="1">RNA chaperone Hfq</fullName>
    </submittedName>
</protein>
<evidence type="ECO:0000313" key="1">
    <source>
        <dbReference type="EMBL" id="QNI34923.1"/>
    </source>
</evidence>
<keyword evidence="2" id="KW-1185">Reference proteome</keyword>
<dbReference type="EMBL" id="CP060394">
    <property type="protein sequence ID" value="QNI34923.1"/>
    <property type="molecule type" value="Genomic_DNA"/>
</dbReference>
<name>A0A7G8BQV3_9BACT</name>
<gene>
    <name evidence="1" type="ORF">H7849_11035</name>
</gene>
<evidence type="ECO:0000313" key="2">
    <source>
        <dbReference type="Proteomes" id="UP000515312"/>
    </source>
</evidence>